<dbReference type="Proteomes" id="UP001165083">
    <property type="component" value="Unassembled WGS sequence"/>
</dbReference>
<dbReference type="OrthoDB" id="166993at2759"/>
<dbReference type="EMBL" id="BSXW01000199">
    <property type="protein sequence ID" value="GMF14425.1"/>
    <property type="molecule type" value="Genomic_DNA"/>
</dbReference>
<reference evidence="1" key="1">
    <citation type="submission" date="2023-04" db="EMBL/GenBank/DDBJ databases">
        <title>Phytophthora lilii NBRC 32176.</title>
        <authorList>
            <person name="Ichikawa N."/>
            <person name="Sato H."/>
            <person name="Tonouchi N."/>
        </authorList>
    </citation>
    <scope>NUCLEOTIDE SEQUENCE</scope>
    <source>
        <strain evidence="1">NBRC 32176</strain>
    </source>
</reference>
<accession>A0A9W6TG62</accession>
<proteinExistence type="predicted"/>
<protein>
    <submittedName>
        <fullName evidence="1">Unnamed protein product</fullName>
    </submittedName>
</protein>
<name>A0A9W6TG62_9STRA</name>
<gene>
    <name evidence="1" type="ORF">Plil01_000474300</name>
</gene>
<organism evidence="1 2">
    <name type="scientific">Phytophthora lilii</name>
    <dbReference type="NCBI Taxonomy" id="2077276"/>
    <lineage>
        <taxon>Eukaryota</taxon>
        <taxon>Sar</taxon>
        <taxon>Stramenopiles</taxon>
        <taxon>Oomycota</taxon>
        <taxon>Peronosporomycetes</taxon>
        <taxon>Peronosporales</taxon>
        <taxon>Peronosporaceae</taxon>
        <taxon>Phytophthora</taxon>
    </lineage>
</organism>
<sequence>MKNDASKTLLDIVAPSGGTTTRFATGKAFLDCLRIVLAKISILDWTSMDKSAHNLVVTDVKQKLPGILRTGCYVPRSIAADSTILAHCKETVMFRDTRTKAVILMKEVCRAYPAFATKWTALIDIVSLDEVSDDAIDFGFDVTALEAGSMEMIQKRRC</sequence>
<evidence type="ECO:0000313" key="2">
    <source>
        <dbReference type="Proteomes" id="UP001165083"/>
    </source>
</evidence>
<keyword evidence="2" id="KW-1185">Reference proteome</keyword>
<dbReference type="AlphaFoldDB" id="A0A9W6TG62"/>
<evidence type="ECO:0000313" key="1">
    <source>
        <dbReference type="EMBL" id="GMF14425.1"/>
    </source>
</evidence>
<comment type="caution">
    <text evidence="1">The sequence shown here is derived from an EMBL/GenBank/DDBJ whole genome shotgun (WGS) entry which is preliminary data.</text>
</comment>